<protein>
    <submittedName>
        <fullName evidence="2">Uncharacterized protein</fullName>
    </submittedName>
</protein>
<gene>
    <name evidence="2" type="ORF">ADUPG1_005801</name>
</gene>
<feature type="compositionally biased region" description="Polar residues" evidence="1">
    <location>
        <begin position="90"/>
        <end position="102"/>
    </location>
</feature>
<keyword evidence="3" id="KW-1185">Reference proteome</keyword>
<evidence type="ECO:0000256" key="1">
    <source>
        <dbReference type="SAM" id="MobiDB-lite"/>
    </source>
</evidence>
<feature type="non-terminal residue" evidence="2">
    <location>
        <position position="1"/>
    </location>
</feature>
<evidence type="ECO:0000313" key="2">
    <source>
        <dbReference type="EMBL" id="GKT31230.1"/>
    </source>
</evidence>
<organism evidence="2 3">
    <name type="scientific">Aduncisulcus paluster</name>
    <dbReference type="NCBI Taxonomy" id="2918883"/>
    <lineage>
        <taxon>Eukaryota</taxon>
        <taxon>Metamonada</taxon>
        <taxon>Carpediemonas-like organisms</taxon>
        <taxon>Aduncisulcus</taxon>
    </lineage>
</organism>
<sequence length="102" mass="10933">MTTSRPLPIGSPLAINVVSLGAAFHYSYSSYVRNLRTDLMDGTFVILFARLTSIEAVYNGDMCSITKSFIEQDSTTGSSSSSSYSALRGSVNTSNLCELSSN</sequence>
<feature type="compositionally biased region" description="Low complexity" evidence="1">
    <location>
        <begin position="74"/>
        <end position="85"/>
    </location>
</feature>
<dbReference type="Proteomes" id="UP001057375">
    <property type="component" value="Unassembled WGS sequence"/>
</dbReference>
<comment type="caution">
    <text evidence="2">The sequence shown here is derived from an EMBL/GenBank/DDBJ whole genome shotgun (WGS) entry which is preliminary data.</text>
</comment>
<feature type="non-terminal residue" evidence="2">
    <location>
        <position position="102"/>
    </location>
</feature>
<feature type="region of interest" description="Disordered" evidence="1">
    <location>
        <begin position="73"/>
        <end position="102"/>
    </location>
</feature>
<proteinExistence type="predicted"/>
<accession>A0ABQ5KFA5</accession>
<reference evidence="2" key="1">
    <citation type="submission" date="2022-03" db="EMBL/GenBank/DDBJ databases">
        <title>Draft genome sequence of Aduncisulcus paluster, a free-living microaerophilic Fornicata.</title>
        <authorList>
            <person name="Yuyama I."/>
            <person name="Kume K."/>
            <person name="Tamura T."/>
            <person name="Inagaki Y."/>
            <person name="Hashimoto T."/>
        </authorList>
    </citation>
    <scope>NUCLEOTIDE SEQUENCE</scope>
    <source>
        <strain evidence="2">NY0171</strain>
    </source>
</reference>
<evidence type="ECO:0000313" key="3">
    <source>
        <dbReference type="Proteomes" id="UP001057375"/>
    </source>
</evidence>
<dbReference type="EMBL" id="BQXS01009458">
    <property type="protein sequence ID" value="GKT31230.1"/>
    <property type="molecule type" value="Genomic_DNA"/>
</dbReference>
<name>A0ABQ5KFA5_9EUKA</name>